<dbReference type="GO" id="GO:0008033">
    <property type="term" value="P:tRNA processing"/>
    <property type="evidence" value="ECO:0007669"/>
    <property type="project" value="UniProtKB-KW"/>
</dbReference>
<evidence type="ECO:0000256" key="3">
    <source>
        <dbReference type="ARBA" id="ARBA00012584"/>
    </source>
</evidence>
<dbReference type="GO" id="GO:0006450">
    <property type="term" value="P:regulation of translational fidelity"/>
    <property type="evidence" value="ECO:0007669"/>
    <property type="project" value="TreeGrafter"/>
</dbReference>
<dbReference type="STRING" id="525904.Tter_0774"/>
<dbReference type="EC" id="2.7.7.87" evidence="3"/>
<dbReference type="Pfam" id="PF01300">
    <property type="entry name" value="Sua5_yciO_yrdC"/>
    <property type="match status" value="1"/>
</dbReference>
<dbReference type="Proteomes" id="UP000000323">
    <property type="component" value="Chromosome 1"/>
</dbReference>
<name>D1CFI5_THET1</name>
<keyword evidence="9" id="KW-0067">ATP-binding</keyword>
<comment type="subcellular location">
    <subcellularLocation>
        <location evidence="1">Cytoplasm</location>
    </subcellularLocation>
</comment>
<dbReference type="GO" id="GO:0005524">
    <property type="term" value="F:ATP binding"/>
    <property type="evidence" value="ECO:0007669"/>
    <property type="project" value="UniProtKB-KW"/>
</dbReference>
<dbReference type="KEGG" id="ttr:Tter_0774"/>
<keyword evidence="6" id="KW-0819">tRNA processing</keyword>
<feature type="domain" description="YrdC-like" evidence="12">
    <location>
        <begin position="10"/>
        <end position="195"/>
    </location>
</feature>
<evidence type="ECO:0000256" key="11">
    <source>
        <dbReference type="ARBA" id="ARBA00048366"/>
    </source>
</evidence>
<keyword evidence="4" id="KW-0963">Cytoplasm</keyword>
<dbReference type="InterPro" id="IPR006070">
    <property type="entry name" value="Sua5-like_dom"/>
</dbReference>
<keyword evidence="14" id="KW-1185">Reference proteome</keyword>
<dbReference type="GO" id="GO:0003725">
    <property type="term" value="F:double-stranded RNA binding"/>
    <property type="evidence" value="ECO:0007669"/>
    <property type="project" value="InterPro"/>
</dbReference>
<dbReference type="PANTHER" id="PTHR17490">
    <property type="entry name" value="SUA5"/>
    <property type="match status" value="1"/>
</dbReference>
<evidence type="ECO:0000259" key="12">
    <source>
        <dbReference type="PROSITE" id="PS51163"/>
    </source>
</evidence>
<evidence type="ECO:0000313" key="13">
    <source>
        <dbReference type="EMBL" id="ACZ41691.1"/>
    </source>
</evidence>
<evidence type="ECO:0000256" key="10">
    <source>
        <dbReference type="ARBA" id="ARBA00029774"/>
    </source>
</evidence>
<evidence type="ECO:0000256" key="9">
    <source>
        <dbReference type="ARBA" id="ARBA00022840"/>
    </source>
</evidence>
<dbReference type="NCBIfam" id="TIGR00057">
    <property type="entry name" value="L-threonylcarbamoyladenylate synthase"/>
    <property type="match status" value="1"/>
</dbReference>
<evidence type="ECO:0000256" key="7">
    <source>
        <dbReference type="ARBA" id="ARBA00022695"/>
    </source>
</evidence>
<evidence type="ECO:0000256" key="5">
    <source>
        <dbReference type="ARBA" id="ARBA00022679"/>
    </source>
</evidence>
<sequence length="205" mass="22309">MAIRKPIEDKEAVRQAIDFALKGELIAFPTDTVYGVGSIVDPQAVSKIYRAKERPLDKPIPILLSDDSYLEKYAKDIDAIAMELARTFWPGALTLVVRAREDVAEAVGSKDGTVGFRIPDYEPAREIIRQCGGAMAVTSANISGERNPLTADDVEHDLGDRVAIILDGGPCRIGKPSTVVDLSKEKPLIVRKGALAEQIRAILEK</sequence>
<organism evidence="13 14">
    <name type="scientific">Thermobaculum terrenum (strain ATCC BAA-798 / CCMEE 7001 / YNP1)</name>
    <dbReference type="NCBI Taxonomy" id="525904"/>
    <lineage>
        <taxon>Bacteria</taxon>
        <taxon>Bacillati</taxon>
        <taxon>Chloroflexota</taxon>
        <taxon>Chloroflexia</taxon>
        <taxon>Candidatus Thermobaculales</taxon>
        <taxon>Candidatus Thermobaculaceae</taxon>
        <taxon>Thermobaculum</taxon>
    </lineage>
</organism>
<evidence type="ECO:0000256" key="2">
    <source>
        <dbReference type="ARBA" id="ARBA00007663"/>
    </source>
</evidence>
<dbReference type="AlphaFoldDB" id="D1CFI5"/>
<comment type="similarity">
    <text evidence="2">Belongs to the SUA5 family.</text>
</comment>
<keyword evidence="5" id="KW-0808">Transferase</keyword>
<dbReference type="OrthoDB" id="9814580at2"/>
<evidence type="ECO:0000256" key="1">
    <source>
        <dbReference type="ARBA" id="ARBA00004496"/>
    </source>
</evidence>
<dbReference type="InterPro" id="IPR050156">
    <property type="entry name" value="TC-AMP_synthase_SUA5"/>
</dbReference>
<gene>
    <name evidence="13" type="ordered locus">Tter_0774</name>
</gene>
<keyword evidence="7" id="KW-0548">Nucleotidyltransferase</keyword>
<dbReference type="SUPFAM" id="SSF55821">
    <property type="entry name" value="YrdC/RibB"/>
    <property type="match status" value="1"/>
</dbReference>
<dbReference type="eggNOG" id="COG0009">
    <property type="taxonomic scope" value="Bacteria"/>
</dbReference>
<dbReference type="GO" id="GO:0005737">
    <property type="term" value="C:cytoplasm"/>
    <property type="evidence" value="ECO:0007669"/>
    <property type="project" value="UniProtKB-SubCell"/>
</dbReference>
<accession>D1CFI5</accession>
<dbReference type="Gene3D" id="3.90.870.10">
    <property type="entry name" value="DHBP synthase"/>
    <property type="match status" value="1"/>
</dbReference>
<proteinExistence type="inferred from homology"/>
<evidence type="ECO:0000256" key="6">
    <source>
        <dbReference type="ARBA" id="ARBA00022694"/>
    </source>
</evidence>
<dbReference type="GO" id="GO:0061710">
    <property type="term" value="F:L-threonylcarbamoyladenylate synthase"/>
    <property type="evidence" value="ECO:0007669"/>
    <property type="project" value="UniProtKB-EC"/>
</dbReference>
<dbReference type="RefSeq" id="WP_012874726.1">
    <property type="nucleotide sequence ID" value="NC_013525.1"/>
</dbReference>
<keyword evidence="8" id="KW-0547">Nucleotide-binding</keyword>
<reference evidence="14" key="1">
    <citation type="journal article" date="2010" name="Stand. Genomic Sci.">
        <title>Complete genome sequence of 'Thermobaculum terrenum' type strain (YNP1).</title>
        <authorList>
            <person name="Kiss H."/>
            <person name="Cleland D."/>
            <person name="Lapidus A."/>
            <person name="Lucas S."/>
            <person name="Glavina Del Rio T."/>
            <person name="Nolan M."/>
            <person name="Tice H."/>
            <person name="Han C."/>
            <person name="Goodwin L."/>
            <person name="Pitluck S."/>
            <person name="Liolios K."/>
            <person name="Ivanova N."/>
            <person name="Mavromatis K."/>
            <person name="Ovchinnikova G."/>
            <person name="Pati A."/>
            <person name="Chen A."/>
            <person name="Palaniappan K."/>
            <person name="Land M."/>
            <person name="Hauser L."/>
            <person name="Chang Y."/>
            <person name="Jeffries C."/>
            <person name="Lu M."/>
            <person name="Brettin T."/>
            <person name="Detter J."/>
            <person name="Goker M."/>
            <person name="Tindall B."/>
            <person name="Beck B."/>
            <person name="McDermott T."/>
            <person name="Woyke T."/>
            <person name="Bristow J."/>
            <person name="Eisen J."/>
            <person name="Markowitz V."/>
            <person name="Hugenholtz P."/>
            <person name="Kyrpides N."/>
            <person name="Klenk H."/>
            <person name="Cheng J."/>
        </authorList>
    </citation>
    <scope>NUCLEOTIDE SEQUENCE [LARGE SCALE GENOMIC DNA]</scope>
    <source>
        <strain evidence="14">ATCC BAA-798 / YNP1</strain>
    </source>
</reference>
<dbReference type="PANTHER" id="PTHR17490:SF16">
    <property type="entry name" value="THREONYLCARBAMOYL-AMP SYNTHASE"/>
    <property type="match status" value="1"/>
</dbReference>
<dbReference type="HOGENOM" id="CLU_031397_3_2_0"/>
<dbReference type="GO" id="GO:0000049">
    <property type="term" value="F:tRNA binding"/>
    <property type="evidence" value="ECO:0007669"/>
    <property type="project" value="TreeGrafter"/>
</dbReference>
<evidence type="ECO:0000256" key="4">
    <source>
        <dbReference type="ARBA" id="ARBA00022490"/>
    </source>
</evidence>
<dbReference type="PROSITE" id="PS51163">
    <property type="entry name" value="YRDC"/>
    <property type="match status" value="1"/>
</dbReference>
<evidence type="ECO:0000313" key="14">
    <source>
        <dbReference type="Proteomes" id="UP000000323"/>
    </source>
</evidence>
<comment type="catalytic activity">
    <reaction evidence="11">
        <text>L-threonine + hydrogencarbonate + ATP = L-threonylcarbamoyladenylate + diphosphate + H2O</text>
        <dbReference type="Rhea" id="RHEA:36407"/>
        <dbReference type="ChEBI" id="CHEBI:15377"/>
        <dbReference type="ChEBI" id="CHEBI:17544"/>
        <dbReference type="ChEBI" id="CHEBI:30616"/>
        <dbReference type="ChEBI" id="CHEBI:33019"/>
        <dbReference type="ChEBI" id="CHEBI:57926"/>
        <dbReference type="ChEBI" id="CHEBI:73682"/>
        <dbReference type="EC" id="2.7.7.87"/>
    </reaction>
</comment>
<dbReference type="EMBL" id="CP001825">
    <property type="protein sequence ID" value="ACZ41691.1"/>
    <property type="molecule type" value="Genomic_DNA"/>
</dbReference>
<evidence type="ECO:0000256" key="8">
    <source>
        <dbReference type="ARBA" id="ARBA00022741"/>
    </source>
</evidence>
<protein>
    <recommendedName>
        <fullName evidence="10">L-threonylcarbamoyladenylate synthase</fullName>
        <ecNumber evidence="3">2.7.7.87</ecNumber>
    </recommendedName>
    <alternativeName>
        <fullName evidence="10">L-threonylcarbamoyladenylate synthase</fullName>
    </alternativeName>
</protein>
<dbReference type="InterPro" id="IPR017945">
    <property type="entry name" value="DHBP_synth_RibB-like_a/b_dom"/>
</dbReference>